<gene>
    <name evidence="1" type="ORF">ACFOFO_05785</name>
</gene>
<dbReference type="Proteomes" id="UP001595530">
    <property type="component" value="Unassembled WGS sequence"/>
</dbReference>
<organism evidence="1 2">
    <name type="scientific">Undibacterium arcticum</name>
    <dbReference type="NCBI Taxonomy" id="1762892"/>
    <lineage>
        <taxon>Bacteria</taxon>
        <taxon>Pseudomonadati</taxon>
        <taxon>Pseudomonadota</taxon>
        <taxon>Betaproteobacteria</taxon>
        <taxon>Burkholderiales</taxon>
        <taxon>Oxalobacteraceae</taxon>
        <taxon>Undibacterium</taxon>
    </lineage>
</organism>
<keyword evidence="2" id="KW-1185">Reference proteome</keyword>
<name>A0ABV7EZY3_9BURK</name>
<evidence type="ECO:0000313" key="2">
    <source>
        <dbReference type="Proteomes" id="UP001595530"/>
    </source>
</evidence>
<dbReference type="RefSeq" id="WP_390331091.1">
    <property type="nucleotide sequence ID" value="NZ_JBHRTP010000016.1"/>
</dbReference>
<sequence>MTHTHLITSGREGGIDLDPGPKIVAINFRLMSNTRVLNEVADLSAGNTAIDASTADLLTISGAANTATFVVASGMGEVINSAHEFKDRIDISTTAGGFGSEFSTPSSILFRSLMQKKAMVQPRERDFIDHTVSDFDPLLLDTVDEHAADLTAIGRAIDKGSDLRLPRCSCNDGSVPDHSAWEYSTGRHIWPATHRVTSGSTDL</sequence>
<evidence type="ECO:0000313" key="1">
    <source>
        <dbReference type="EMBL" id="MFC3107473.1"/>
    </source>
</evidence>
<accession>A0ABV7EZY3</accession>
<proteinExistence type="predicted"/>
<dbReference type="EMBL" id="JBHRTP010000016">
    <property type="protein sequence ID" value="MFC3107473.1"/>
    <property type="molecule type" value="Genomic_DNA"/>
</dbReference>
<reference evidence="2" key="1">
    <citation type="journal article" date="2019" name="Int. J. Syst. Evol. Microbiol.">
        <title>The Global Catalogue of Microorganisms (GCM) 10K type strain sequencing project: providing services to taxonomists for standard genome sequencing and annotation.</title>
        <authorList>
            <consortium name="The Broad Institute Genomics Platform"/>
            <consortium name="The Broad Institute Genome Sequencing Center for Infectious Disease"/>
            <person name="Wu L."/>
            <person name="Ma J."/>
        </authorList>
    </citation>
    <scope>NUCLEOTIDE SEQUENCE [LARGE SCALE GENOMIC DNA]</scope>
    <source>
        <strain evidence="2">KCTC 42986</strain>
    </source>
</reference>
<comment type="caution">
    <text evidence="1">The sequence shown here is derived from an EMBL/GenBank/DDBJ whole genome shotgun (WGS) entry which is preliminary data.</text>
</comment>
<protein>
    <submittedName>
        <fullName evidence="1">Uncharacterized protein</fullName>
    </submittedName>
</protein>